<name>A0A6L5YH31_9FIRM</name>
<accession>A0A6L5YH31</accession>
<feature type="transmembrane region" description="Helical" evidence="1">
    <location>
        <begin position="108"/>
        <end position="129"/>
    </location>
</feature>
<evidence type="ECO:0000313" key="2">
    <source>
        <dbReference type="EMBL" id="MST57248.1"/>
    </source>
</evidence>
<comment type="caution">
    <text evidence="2">The sequence shown here is derived from an EMBL/GenBank/DDBJ whole genome shotgun (WGS) entry which is preliminary data.</text>
</comment>
<reference evidence="2 3" key="1">
    <citation type="submission" date="2019-08" db="EMBL/GenBank/DDBJ databases">
        <title>In-depth cultivation of the pig gut microbiome towards novel bacterial diversity and tailored functional studies.</title>
        <authorList>
            <person name="Wylensek D."/>
            <person name="Hitch T.C.A."/>
            <person name="Clavel T."/>
        </authorList>
    </citation>
    <scope>NUCLEOTIDE SEQUENCE [LARGE SCALE GENOMIC DNA]</scope>
    <source>
        <strain evidence="2 3">WCA3-601-WT-6H</strain>
    </source>
</reference>
<dbReference type="Proteomes" id="UP000476055">
    <property type="component" value="Unassembled WGS sequence"/>
</dbReference>
<gene>
    <name evidence="2" type="ORF">FYJ59_03135</name>
</gene>
<evidence type="ECO:0000256" key="1">
    <source>
        <dbReference type="SAM" id="Phobius"/>
    </source>
</evidence>
<feature type="transmembrane region" description="Helical" evidence="1">
    <location>
        <begin position="38"/>
        <end position="62"/>
    </location>
</feature>
<sequence length="130" mass="15327">MGKMFICILGILGMIFIFLPFIALIPPFKKIAMKIYTLGFDVIFLVCPLLGVIAIVSIILHAEFVQNIIMWTYDYLKKISPTAWLFLMTFFANVIAYFASYRWKCKKYFFWLTLTISVCFWVWLLSFNFV</sequence>
<dbReference type="RefSeq" id="WP_154495214.1">
    <property type="nucleotide sequence ID" value="NZ_VUMU01000002.1"/>
</dbReference>
<evidence type="ECO:0000313" key="3">
    <source>
        <dbReference type="Proteomes" id="UP000476055"/>
    </source>
</evidence>
<dbReference type="AlphaFoldDB" id="A0A6L5YH31"/>
<keyword evidence="1" id="KW-0812">Transmembrane</keyword>
<keyword evidence="1" id="KW-1133">Transmembrane helix</keyword>
<feature type="transmembrane region" description="Helical" evidence="1">
    <location>
        <begin position="82"/>
        <end position="101"/>
    </location>
</feature>
<proteinExistence type="predicted"/>
<dbReference type="EMBL" id="VUMU01000002">
    <property type="protein sequence ID" value="MST57248.1"/>
    <property type="molecule type" value="Genomic_DNA"/>
</dbReference>
<keyword evidence="3" id="KW-1185">Reference proteome</keyword>
<protein>
    <submittedName>
        <fullName evidence="2">Uncharacterized protein</fullName>
    </submittedName>
</protein>
<keyword evidence="1" id="KW-0472">Membrane</keyword>
<feature type="transmembrane region" description="Helical" evidence="1">
    <location>
        <begin position="6"/>
        <end position="26"/>
    </location>
</feature>
<organism evidence="2 3">
    <name type="scientific">Waltera intestinalis</name>
    <dbReference type="NCBI Taxonomy" id="2606635"/>
    <lineage>
        <taxon>Bacteria</taxon>
        <taxon>Bacillati</taxon>
        <taxon>Bacillota</taxon>
        <taxon>Clostridia</taxon>
        <taxon>Lachnospirales</taxon>
        <taxon>Lachnospiraceae</taxon>
        <taxon>Waltera</taxon>
    </lineage>
</organism>